<feature type="non-terminal residue" evidence="1">
    <location>
        <position position="1"/>
    </location>
</feature>
<evidence type="ECO:0000313" key="2">
    <source>
        <dbReference type="Proteomes" id="UP000034652"/>
    </source>
</evidence>
<reference evidence="1 2" key="1">
    <citation type="journal article" date="2015" name="Nature">
        <title>rRNA introns, odd ribosomes, and small enigmatic genomes across a large radiation of phyla.</title>
        <authorList>
            <person name="Brown C.T."/>
            <person name="Hug L.A."/>
            <person name="Thomas B.C."/>
            <person name="Sharon I."/>
            <person name="Castelle C.J."/>
            <person name="Singh A."/>
            <person name="Wilkins M.J."/>
            <person name="Williams K.H."/>
            <person name="Banfield J.F."/>
        </authorList>
    </citation>
    <scope>NUCLEOTIDE SEQUENCE [LARGE SCALE GENOMIC DNA]</scope>
</reference>
<name>A0A0G1L1K7_9BACT</name>
<sequence>NSKPSPGWAGNVDKTLFAYYSFLLFADRDREAYWTYKEWVSDIPHYWYKEFDLNLGNSLGDAKKINELFVREFENAMVVVNADNENAHNFERLAGGPFYDVAGNPMTLPITLEPRSAVLVVKNRAELLGTGL</sequence>
<evidence type="ECO:0000313" key="1">
    <source>
        <dbReference type="EMBL" id="KKT62477.1"/>
    </source>
</evidence>
<dbReference type="EMBL" id="LCIV01000016">
    <property type="protein sequence ID" value="KKT62477.1"/>
    <property type="molecule type" value="Genomic_DNA"/>
</dbReference>
<dbReference type="AlphaFoldDB" id="A0A0G1L1K7"/>
<dbReference type="InterPro" id="IPR029455">
    <property type="entry name" value="GHL15"/>
</dbReference>
<dbReference type="Pfam" id="PF14885">
    <property type="entry name" value="GHL15"/>
    <property type="match status" value="1"/>
</dbReference>
<accession>A0A0G1L1K7</accession>
<proteinExistence type="predicted"/>
<dbReference type="Proteomes" id="UP000034652">
    <property type="component" value="Unassembled WGS sequence"/>
</dbReference>
<organism evidence="1 2">
    <name type="scientific">Candidatus Giovannonibacteria bacterium GW2011_GWA1_44_29</name>
    <dbReference type="NCBI Taxonomy" id="1618646"/>
    <lineage>
        <taxon>Bacteria</taxon>
        <taxon>Candidatus Giovannoniibacteriota</taxon>
    </lineage>
</organism>
<comment type="caution">
    <text evidence="1">The sequence shown here is derived from an EMBL/GenBank/DDBJ whole genome shotgun (WGS) entry which is preliminary data.</text>
</comment>
<gene>
    <name evidence="1" type="ORF">UW57_C0016G0010</name>
</gene>
<protein>
    <submittedName>
        <fullName evidence="1">Uncharacterized protein</fullName>
    </submittedName>
</protein>